<dbReference type="Proteomes" id="UP000623608">
    <property type="component" value="Unassembled WGS sequence"/>
</dbReference>
<sequence length="44" mass="4663">MWGRSPCPTHPLAKRIGAWPSVLAVSALTAAASYAAADRRPTTR</sequence>
<keyword evidence="1" id="KW-0812">Transmembrane</keyword>
<keyword evidence="1" id="KW-1133">Transmembrane helix</keyword>
<keyword evidence="1" id="KW-0472">Membrane</keyword>
<dbReference type="RefSeq" id="WP_275422754.1">
    <property type="nucleotide sequence ID" value="NZ_BOMY01000002.1"/>
</dbReference>
<protein>
    <submittedName>
        <fullName evidence="2">Uncharacterized protein</fullName>
    </submittedName>
</protein>
<organism evidence="2 3">
    <name type="scientific">Paractinoplanes tereljensis</name>
    <dbReference type="NCBI Taxonomy" id="571912"/>
    <lineage>
        <taxon>Bacteria</taxon>
        <taxon>Bacillati</taxon>
        <taxon>Actinomycetota</taxon>
        <taxon>Actinomycetes</taxon>
        <taxon>Micromonosporales</taxon>
        <taxon>Micromonosporaceae</taxon>
        <taxon>Paractinoplanes</taxon>
    </lineage>
</organism>
<evidence type="ECO:0000256" key="1">
    <source>
        <dbReference type="SAM" id="Phobius"/>
    </source>
</evidence>
<name>A0A919NFF7_9ACTN</name>
<dbReference type="EMBL" id="BOMY01000002">
    <property type="protein sequence ID" value="GIF17619.1"/>
    <property type="molecule type" value="Genomic_DNA"/>
</dbReference>
<feature type="transmembrane region" description="Helical" evidence="1">
    <location>
        <begin position="16"/>
        <end position="37"/>
    </location>
</feature>
<accession>A0A919NFF7</accession>
<evidence type="ECO:0000313" key="2">
    <source>
        <dbReference type="EMBL" id="GIF17619.1"/>
    </source>
</evidence>
<comment type="caution">
    <text evidence="2">The sequence shown here is derived from an EMBL/GenBank/DDBJ whole genome shotgun (WGS) entry which is preliminary data.</text>
</comment>
<gene>
    <name evidence="2" type="ORF">Ate02nite_03490</name>
</gene>
<proteinExistence type="predicted"/>
<keyword evidence="3" id="KW-1185">Reference proteome</keyword>
<dbReference type="AlphaFoldDB" id="A0A919NFF7"/>
<reference evidence="2" key="1">
    <citation type="submission" date="2021-01" db="EMBL/GenBank/DDBJ databases">
        <title>Whole genome shotgun sequence of Actinoplanes tereljensis NBRC 105297.</title>
        <authorList>
            <person name="Komaki H."/>
            <person name="Tamura T."/>
        </authorList>
    </citation>
    <scope>NUCLEOTIDE SEQUENCE</scope>
    <source>
        <strain evidence="2">NBRC 105297</strain>
    </source>
</reference>
<evidence type="ECO:0000313" key="3">
    <source>
        <dbReference type="Proteomes" id="UP000623608"/>
    </source>
</evidence>